<dbReference type="Gene3D" id="3.40.190.10">
    <property type="entry name" value="Periplasmic binding protein-like II"/>
    <property type="match status" value="2"/>
</dbReference>
<dbReference type="PANTHER" id="PTHR30024:SF48">
    <property type="entry name" value="ABC TRANSPORTER SUBSTRATE-BINDING PROTEIN"/>
    <property type="match status" value="1"/>
</dbReference>
<dbReference type="EMBL" id="VMNW02000042">
    <property type="protein sequence ID" value="KAA9157285.1"/>
    <property type="molecule type" value="Genomic_DNA"/>
</dbReference>
<evidence type="ECO:0000259" key="3">
    <source>
        <dbReference type="SMART" id="SM00062"/>
    </source>
</evidence>
<accession>A0A5N0UY14</accession>
<dbReference type="InterPro" id="IPR015168">
    <property type="entry name" value="SsuA/THI5"/>
</dbReference>
<protein>
    <submittedName>
        <fullName evidence="4">ABC transporter substrate-binding protein</fullName>
    </submittedName>
</protein>
<proteinExistence type="inferred from homology"/>
<feature type="domain" description="Solute-binding protein family 3/N-terminal" evidence="3">
    <location>
        <begin position="66"/>
        <end position="282"/>
    </location>
</feature>
<feature type="transmembrane region" description="Helical" evidence="2">
    <location>
        <begin position="40"/>
        <end position="61"/>
    </location>
</feature>
<dbReference type="SMART" id="SM00062">
    <property type="entry name" value="PBPb"/>
    <property type="match status" value="1"/>
</dbReference>
<dbReference type="InterPro" id="IPR001638">
    <property type="entry name" value="Solute-binding_3/MltF_N"/>
</dbReference>
<evidence type="ECO:0000256" key="1">
    <source>
        <dbReference type="ARBA" id="ARBA00010742"/>
    </source>
</evidence>
<dbReference type="Proteomes" id="UP000319769">
    <property type="component" value="Unassembled WGS sequence"/>
</dbReference>
<name>A0A5N0UY14_9PSEU</name>
<comment type="similarity">
    <text evidence="1">Belongs to the bacterial solute-binding protein SsuA/TauA family.</text>
</comment>
<dbReference type="OrthoDB" id="506623at2"/>
<evidence type="ECO:0000256" key="2">
    <source>
        <dbReference type="SAM" id="Phobius"/>
    </source>
</evidence>
<comment type="caution">
    <text evidence="4">The sequence shown here is derived from an EMBL/GenBank/DDBJ whole genome shotgun (WGS) entry which is preliminary data.</text>
</comment>
<organism evidence="4 5">
    <name type="scientific">Amycolatopsis acidicola</name>
    <dbReference type="NCBI Taxonomy" id="2596893"/>
    <lineage>
        <taxon>Bacteria</taxon>
        <taxon>Bacillati</taxon>
        <taxon>Actinomycetota</taxon>
        <taxon>Actinomycetes</taxon>
        <taxon>Pseudonocardiales</taxon>
        <taxon>Pseudonocardiaceae</taxon>
        <taxon>Amycolatopsis</taxon>
    </lineage>
</organism>
<dbReference type="CDD" id="cd13558">
    <property type="entry name" value="PBP2_SsuA_like_2"/>
    <property type="match status" value="1"/>
</dbReference>
<sequence>MPFSNPIKSRRIRSAAELPEETHFRRGCGRIGKQRRSKRFSAIVSALLLAGGLAACGQSGAQGQLTLTLGDQANGLQTLMTAAHVLDGTNYQVKWAEFQGAAPLFQAMQGGQVDTGTAADLPTLQAISGKLPIKLVSALQGSGAGTAILVRGDSSVHSVADLKGKTVVVSSARGSVAEYLLAKVLQDNGLKFSDVTVQYVLPTAAQAAFNSGQTEIWATFDPYHSIGLASGGRVLVDGTQGRVSGVGFISAAESSLADPAKKAAITDFLQRLTRAEAWATANPDQYAQVYAKTNSVAPDIAKKVVEHGQTAAGPVTPQVVTTVQGVADLMHGIGALPTDVRVADVTDTSVYH</sequence>
<gene>
    <name evidence="4" type="ORF">FPZ12_025275</name>
</gene>
<keyword evidence="5" id="KW-1185">Reference proteome</keyword>
<evidence type="ECO:0000313" key="4">
    <source>
        <dbReference type="EMBL" id="KAA9157285.1"/>
    </source>
</evidence>
<dbReference type="PANTHER" id="PTHR30024">
    <property type="entry name" value="ALIPHATIC SULFONATES-BINDING PROTEIN-RELATED"/>
    <property type="match status" value="1"/>
</dbReference>
<reference evidence="4" key="1">
    <citation type="submission" date="2019-09" db="EMBL/GenBank/DDBJ databases">
        <authorList>
            <person name="Teo W.F.A."/>
            <person name="Duangmal K."/>
        </authorList>
    </citation>
    <scope>NUCLEOTIDE SEQUENCE [LARGE SCALE GENOMIC DNA]</scope>
    <source>
        <strain evidence="4">K81G1</strain>
    </source>
</reference>
<dbReference type="Pfam" id="PF09084">
    <property type="entry name" value="NMT1"/>
    <property type="match status" value="1"/>
</dbReference>
<keyword evidence="2" id="KW-0812">Transmembrane</keyword>
<dbReference type="AlphaFoldDB" id="A0A5N0UY14"/>
<keyword evidence="2" id="KW-1133">Transmembrane helix</keyword>
<dbReference type="SUPFAM" id="SSF53850">
    <property type="entry name" value="Periplasmic binding protein-like II"/>
    <property type="match status" value="1"/>
</dbReference>
<keyword evidence="2" id="KW-0472">Membrane</keyword>
<evidence type="ECO:0000313" key="5">
    <source>
        <dbReference type="Proteomes" id="UP000319769"/>
    </source>
</evidence>